<evidence type="ECO:0000313" key="2">
    <source>
        <dbReference type="EMBL" id="MDP9864897.1"/>
    </source>
</evidence>
<feature type="compositionally biased region" description="Acidic residues" evidence="1">
    <location>
        <begin position="11"/>
        <end position="21"/>
    </location>
</feature>
<protein>
    <submittedName>
        <fullName evidence="2">Uncharacterized protein</fullName>
    </submittedName>
</protein>
<dbReference type="Proteomes" id="UP001230426">
    <property type="component" value="Unassembled WGS sequence"/>
</dbReference>
<comment type="caution">
    <text evidence="2">The sequence shown here is derived from an EMBL/GenBank/DDBJ whole genome shotgun (WGS) entry which is preliminary data.</text>
</comment>
<dbReference type="EMBL" id="JAUSRB010000002">
    <property type="protein sequence ID" value="MDP9864897.1"/>
    <property type="molecule type" value="Genomic_DNA"/>
</dbReference>
<sequence length="43" mass="4933">MADDERPASEEQADAFEFDPSDSDRFDLESRNDMPADGQRGRR</sequence>
<name>A0ABT9R6M8_9ACTN</name>
<keyword evidence="3" id="KW-1185">Reference proteome</keyword>
<organism evidence="2 3">
    <name type="scientific">Streptosporangium brasiliense</name>
    <dbReference type="NCBI Taxonomy" id="47480"/>
    <lineage>
        <taxon>Bacteria</taxon>
        <taxon>Bacillati</taxon>
        <taxon>Actinomycetota</taxon>
        <taxon>Actinomycetes</taxon>
        <taxon>Streptosporangiales</taxon>
        <taxon>Streptosporangiaceae</taxon>
        <taxon>Streptosporangium</taxon>
    </lineage>
</organism>
<proteinExistence type="predicted"/>
<reference evidence="2 3" key="1">
    <citation type="submission" date="2023-07" db="EMBL/GenBank/DDBJ databases">
        <title>Sequencing the genomes of 1000 actinobacteria strains.</title>
        <authorList>
            <person name="Klenk H.-P."/>
        </authorList>
    </citation>
    <scope>NUCLEOTIDE SEQUENCE [LARGE SCALE GENOMIC DNA]</scope>
    <source>
        <strain evidence="2 3">DSM 44109</strain>
    </source>
</reference>
<evidence type="ECO:0000256" key="1">
    <source>
        <dbReference type="SAM" id="MobiDB-lite"/>
    </source>
</evidence>
<evidence type="ECO:0000313" key="3">
    <source>
        <dbReference type="Proteomes" id="UP001230426"/>
    </source>
</evidence>
<dbReference type="RefSeq" id="WP_306863480.1">
    <property type="nucleotide sequence ID" value="NZ_JAUSRB010000002.1"/>
</dbReference>
<feature type="compositionally biased region" description="Basic and acidic residues" evidence="1">
    <location>
        <begin position="22"/>
        <end position="34"/>
    </location>
</feature>
<gene>
    <name evidence="2" type="ORF">J2S55_004163</name>
</gene>
<feature type="region of interest" description="Disordered" evidence="1">
    <location>
        <begin position="1"/>
        <end position="43"/>
    </location>
</feature>
<accession>A0ABT9R6M8</accession>